<proteinExistence type="predicted"/>
<evidence type="ECO:0000313" key="3">
    <source>
        <dbReference type="Proteomes" id="UP000271098"/>
    </source>
</evidence>
<keyword evidence="1" id="KW-1133">Transmembrane helix</keyword>
<reference evidence="4" key="1">
    <citation type="submission" date="2016-06" db="UniProtKB">
        <authorList>
            <consortium name="WormBaseParasite"/>
        </authorList>
    </citation>
    <scope>IDENTIFICATION</scope>
</reference>
<protein>
    <submittedName>
        <fullName evidence="4">Transmembrane protein</fullName>
    </submittedName>
</protein>
<dbReference type="InterPro" id="IPR039720">
    <property type="entry name" value="TMEM94"/>
</dbReference>
<dbReference type="PANTHER" id="PTHR13219:SF6">
    <property type="entry name" value="TRANSMEMBRANE PROTEIN 94"/>
    <property type="match status" value="1"/>
</dbReference>
<keyword evidence="1" id="KW-0812">Transmembrane</keyword>
<evidence type="ECO:0000313" key="2">
    <source>
        <dbReference type="EMBL" id="VDK35644.1"/>
    </source>
</evidence>
<keyword evidence="3" id="KW-1185">Reference proteome</keyword>
<evidence type="ECO:0000313" key="4">
    <source>
        <dbReference type="WBParaSite" id="GPUH_0000265601-mRNA-1"/>
    </source>
</evidence>
<dbReference type="WBParaSite" id="GPUH_0000265601-mRNA-1">
    <property type="protein sequence ID" value="GPUH_0000265601-mRNA-1"/>
    <property type="gene ID" value="GPUH_0000265601"/>
</dbReference>
<feature type="transmembrane region" description="Helical" evidence="1">
    <location>
        <begin position="75"/>
        <end position="96"/>
    </location>
</feature>
<name>A0A183D1R0_9BILA</name>
<dbReference type="PANTHER" id="PTHR13219">
    <property type="entry name" value="TRANSMEMBRANE PROTEIN 94"/>
    <property type="match status" value="1"/>
</dbReference>
<keyword evidence="1" id="KW-0472">Membrane</keyword>
<gene>
    <name evidence="2" type="ORF">GPUH_LOCUS2650</name>
</gene>
<dbReference type="EMBL" id="UYRT01004127">
    <property type="protein sequence ID" value="VDK35644.1"/>
    <property type="molecule type" value="Genomic_DNA"/>
</dbReference>
<feature type="transmembrane region" description="Helical" evidence="1">
    <location>
        <begin position="45"/>
        <end position="68"/>
    </location>
</feature>
<accession>A0A183D1R0</accession>
<sequence>METELGLSTSEAFSRLCSTLESEIAKERERLSVGRFALRFLAHDALTTGSFCLTFAIALCICSGILIFDSLSRECALLHITASLLFLAVTLSNIYLSSRVYHMQRFAAVNKATNILNSLKLASQEEYDYEHLCAPTSDAISLQYTYRDQKLVNVPCLLLVEGDVIELRAGQLAPSRCISEQGEFIDLGDMPQYPQMICPETHGVCF</sequence>
<dbReference type="Proteomes" id="UP000271098">
    <property type="component" value="Unassembled WGS sequence"/>
</dbReference>
<evidence type="ECO:0000256" key="1">
    <source>
        <dbReference type="SAM" id="Phobius"/>
    </source>
</evidence>
<dbReference type="AlphaFoldDB" id="A0A183D1R0"/>
<organism evidence="4">
    <name type="scientific">Gongylonema pulchrum</name>
    <dbReference type="NCBI Taxonomy" id="637853"/>
    <lineage>
        <taxon>Eukaryota</taxon>
        <taxon>Metazoa</taxon>
        <taxon>Ecdysozoa</taxon>
        <taxon>Nematoda</taxon>
        <taxon>Chromadorea</taxon>
        <taxon>Rhabditida</taxon>
        <taxon>Spirurina</taxon>
        <taxon>Spiruromorpha</taxon>
        <taxon>Spiruroidea</taxon>
        <taxon>Gongylonematidae</taxon>
        <taxon>Gongylonema</taxon>
    </lineage>
</organism>
<dbReference type="OrthoDB" id="5568754at2759"/>
<reference evidence="2 3" key="2">
    <citation type="submission" date="2018-11" db="EMBL/GenBank/DDBJ databases">
        <authorList>
            <consortium name="Pathogen Informatics"/>
        </authorList>
    </citation>
    <scope>NUCLEOTIDE SEQUENCE [LARGE SCALE GENOMIC DNA]</scope>
</reference>